<dbReference type="Pfam" id="PF00534">
    <property type="entry name" value="Glycos_transf_1"/>
    <property type="match status" value="1"/>
</dbReference>
<dbReference type="PANTHER" id="PTHR45947:SF3">
    <property type="entry name" value="SULFOQUINOVOSYL TRANSFERASE SQD2"/>
    <property type="match status" value="1"/>
</dbReference>
<dbReference type="PANTHER" id="PTHR45947">
    <property type="entry name" value="SULFOQUINOVOSYL TRANSFERASE SQD2"/>
    <property type="match status" value="1"/>
</dbReference>
<evidence type="ECO:0000259" key="2">
    <source>
        <dbReference type="Pfam" id="PF13439"/>
    </source>
</evidence>
<evidence type="ECO:0000313" key="3">
    <source>
        <dbReference type="EMBL" id="MDT0606245.1"/>
    </source>
</evidence>
<dbReference type="InterPro" id="IPR028098">
    <property type="entry name" value="Glyco_trans_4-like_N"/>
</dbReference>
<dbReference type="CDD" id="cd03801">
    <property type="entry name" value="GT4_PimA-like"/>
    <property type="match status" value="1"/>
</dbReference>
<evidence type="ECO:0000259" key="1">
    <source>
        <dbReference type="Pfam" id="PF00534"/>
    </source>
</evidence>
<dbReference type="Gene3D" id="3.40.50.2000">
    <property type="entry name" value="Glycogen Phosphorylase B"/>
    <property type="match status" value="2"/>
</dbReference>
<dbReference type="GO" id="GO:0016757">
    <property type="term" value="F:glycosyltransferase activity"/>
    <property type="evidence" value="ECO:0007669"/>
    <property type="project" value="UniProtKB-KW"/>
</dbReference>
<dbReference type="RefSeq" id="WP_311349804.1">
    <property type="nucleotide sequence ID" value="NZ_JAVRHR010000001.1"/>
</dbReference>
<dbReference type="InterPro" id="IPR001296">
    <property type="entry name" value="Glyco_trans_1"/>
</dbReference>
<keyword evidence="3" id="KW-0808">Transferase</keyword>
<protein>
    <submittedName>
        <fullName evidence="3">Glycosyltransferase family 4 protein</fullName>
        <ecNumber evidence="3">2.4.-.-</ecNumber>
    </submittedName>
</protein>
<reference evidence="3 4" key="1">
    <citation type="submission" date="2023-09" db="EMBL/GenBank/DDBJ databases">
        <authorList>
            <person name="Rey-Velasco X."/>
        </authorList>
    </citation>
    <scope>NUCLEOTIDE SEQUENCE [LARGE SCALE GENOMIC DNA]</scope>
    <source>
        <strain evidence="3 4">F388</strain>
    </source>
</reference>
<dbReference type="EC" id="2.4.-.-" evidence="3"/>
<dbReference type="EMBL" id="JAVRHR010000001">
    <property type="protein sequence ID" value="MDT0606245.1"/>
    <property type="molecule type" value="Genomic_DNA"/>
</dbReference>
<dbReference type="Pfam" id="PF13439">
    <property type="entry name" value="Glyco_transf_4"/>
    <property type="match status" value="1"/>
</dbReference>
<comment type="caution">
    <text evidence="3">The sequence shown here is derived from an EMBL/GenBank/DDBJ whole genome shotgun (WGS) entry which is preliminary data.</text>
</comment>
<feature type="domain" description="Glycosyltransferase subfamily 4-like N-terminal" evidence="2">
    <location>
        <begin position="38"/>
        <end position="151"/>
    </location>
</feature>
<dbReference type="SUPFAM" id="SSF53756">
    <property type="entry name" value="UDP-Glycosyltransferase/glycogen phosphorylase"/>
    <property type="match status" value="1"/>
</dbReference>
<evidence type="ECO:0000313" key="4">
    <source>
        <dbReference type="Proteomes" id="UP001255246"/>
    </source>
</evidence>
<dbReference type="InterPro" id="IPR050194">
    <property type="entry name" value="Glycosyltransferase_grp1"/>
</dbReference>
<gene>
    <name evidence="3" type="ORF">RM706_04350</name>
</gene>
<organism evidence="3 4">
    <name type="scientific">Croceitalea rosinachiae</name>
    <dbReference type="NCBI Taxonomy" id="3075596"/>
    <lineage>
        <taxon>Bacteria</taxon>
        <taxon>Pseudomonadati</taxon>
        <taxon>Bacteroidota</taxon>
        <taxon>Flavobacteriia</taxon>
        <taxon>Flavobacteriales</taxon>
        <taxon>Flavobacteriaceae</taxon>
        <taxon>Croceitalea</taxon>
    </lineage>
</organism>
<proteinExistence type="predicted"/>
<name>A0ABU3A8W1_9FLAO</name>
<keyword evidence="4" id="KW-1185">Reference proteome</keyword>
<feature type="domain" description="Glycosyl transferase family 1" evidence="1">
    <location>
        <begin position="170"/>
        <end position="324"/>
    </location>
</feature>
<sequence length="356" mass="40916">MFPSDNDPLFGIFVKNFRLELEKQEVDFSRSVLIRGKTKSPLKKLFKYLVHYLKIIQIFFGFKYDLIYLHYLTHHIPILLPLIMLKRRPLVINVHGSDIIGLKNQKLLNIAAKIILLRIDLLVVPTIYFKEKVLSLYPFISKNRVFVSPSGGVDLQKFHTLPLKKDRDRTLTLGFVSRLTEDKGWRIFLNSILILKRDKIKIKAIIVGKGESENEILSKIKKDNLKKEIDFLGFVPQNELINIYNSIDLYIFPTYREAESLGLTGIEAMACGTPVIASNIAGPSTYIRHNVNGFLFPPKDSEALVKEIKKYIDMSQEERLRICQSALKTAQEYSQSTVANNLKKKLEYLVKADISS</sequence>
<keyword evidence="3" id="KW-0328">Glycosyltransferase</keyword>
<accession>A0ABU3A8W1</accession>
<dbReference type="Proteomes" id="UP001255246">
    <property type="component" value="Unassembled WGS sequence"/>
</dbReference>